<dbReference type="Proteomes" id="UP000823775">
    <property type="component" value="Unassembled WGS sequence"/>
</dbReference>
<protein>
    <submittedName>
        <fullName evidence="1">Uncharacterized protein</fullName>
    </submittedName>
</protein>
<comment type="caution">
    <text evidence="1">The sequence shown here is derived from an EMBL/GenBank/DDBJ whole genome shotgun (WGS) entry which is preliminary data.</text>
</comment>
<dbReference type="EMBL" id="JACEIK010004376">
    <property type="protein sequence ID" value="MCD9645235.1"/>
    <property type="molecule type" value="Genomic_DNA"/>
</dbReference>
<sequence>MAVNLNASCLCEALDKVMAELDCKEVAYQQKLLQAWLFFLRLITCQLVASLPYEVTFIGCLGINESHHRHLFMDYARTTHNIDVFHTEASINIGWAESCALTWSRSMSEGGPPCARRLGL</sequence>
<evidence type="ECO:0000313" key="2">
    <source>
        <dbReference type="Proteomes" id="UP000823775"/>
    </source>
</evidence>
<organism evidence="1 2">
    <name type="scientific">Datura stramonium</name>
    <name type="common">Jimsonweed</name>
    <name type="synonym">Common thornapple</name>
    <dbReference type="NCBI Taxonomy" id="4076"/>
    <lineage>
        <taxon>Eukaryota</taxon>
        <taxon>Viridiplantae</taxon>
        <taxon>Streptophyta</taxon>
        <taxon>Embryophyta</taxon>
        <taxon>Tracheophyta</taxon>
        <taxon>Spermatophyta</taxon>
        <taxon>Magnoliopsida</taxon>
        <taxon>eudicotyledons</taxon>
        <taxon>Gunneridae</taxon>
        <taxon>Pentapetalae</taxon>
        <taxon>asterids</taxon>
        <taxon>lamiids</taxon>
        <taxon>Solanales</taxon>
        <taxon>Solanaceae</taxon>
        <taxon>Solanoideae</taxon>
        <taxon>Datureae</taxon>
        <taxon>Datura</taxon>
    </lineage>
</organism>
<reference evidence="1 2" key="1">
    <citation type="journal article" date="2021" name="BMC Genomics">
        <title>Datura genome reveals duplications of psychoactive alkaloid biosynthetic genes and high mutation rate following tissue culture.</title>
        <authorList>
            <person name="Rajewski A."/>
            <person name="Carter-House D."/>
            <person name="Stajich J."/>
            <person name="Litt A."/>
        </authorList>
    </citation>
    <scope>NUCLEOTIDE SEQUENCE [LARGE SCALE GENOMIC DNA]</scope>
    <source>
        <strain evidence="1">AR-01</strain>
    </source>
</reference>
<name>A0ABS8VGA8_DATST</name>
<evidence type="ECO:0000313" key="1">
    <source>
        <dbReference type="EMBL" id="MCD9645235.1"/>
    </source>
</evidence>
<keyword evidence="2" id="KW-1185">Reference proteome</keyword>
<accession>A0ABS8VGA8</accession>
<gene>
    <name evidence="1" type="ORF">HAX54_034003</name>
</gene>
<proteinExistence type="predicted"/>